<organism evidence="3 4">
    <name type="scientific">Waterburya agarophytonicola KI4</name>
    <dbReference type="NCBI Taxonomy" id="2874699"/>
    <lineage>
        <taxon>Bacteria</taxon>
        <taxon>Bacillati</taxon>
        <taxon>Cyanobacteriota</taxon>
        <taxon>Cyanophyceae</taxon>
        <taxon>Pleurocapsales</taxon>
        <taxon>Hyellaceae</taxon>
        <taxon>Waterburya</taxon>
        <taxon>Waterburya agarophytonicola</taxon>
    </lineage>
</organism>
<evidence type="ECO:0000313" key="3">
    <source>
        <dbReference type="EMBL" id="MCC0178936.1"/>
    </source>
</evidence>
<dbReference type="SUPFAM" id="SSF48371">
    <property type="entry name" value="ARM repeat"/>
    <property type="match status" value="1"/>
</dbReference>
<dbReference type="InterPro" id="IPR016024">
    <property type="entry name" value="ARM-type_fold"/>
</dbReference>
<reference evidence="3" key="1">
    <citation type="journal article" date="2021" name="Antonie Van Leeuwenhoek">
        <title>Draft genome and description of Waterburya agarophytonicola gen. nov. sp. nov. (Pleurocapsales, Cyanobacteria): a seaweed symbiont.</title>
        <authorList>
            <person name="Bonthond G."/>
            <person name="Shalygin S."/>
            <person name="Bayer T."/>
            <person name="Weinberger F."/>
        </authorList>
    </citation>
    <scope>NUCLEOTIDE SEQUENCE</scope>
    <source>
        <strain evidence="3">KI4</strain>
    </source>
</reference>
<dbReference type="GO" id="GO:0030089">
    <property type="term" value="C:phycobilisome"/>
    <property type="evidence" value="ECO:0007669"/>
    <property type="project" value="UniProtKB-KW"/>
</dbReference>
<comment type="caution">
    <text evidence="3">The sequence shown here is derived from an EMBL/GenBank/DDBJ whole genome shotgun (WGS) entry which is preliminary data.</text>
</comment>
<dbReference type="AlphaFoldDB" id="A0A964BW33"/>
<evidence type="ECO:0000256" key="1">
    <source>
        <dbReference type="ARBA" id="ARBA00022549"/>
    </source>
</evidence>
<keyword evidence="2" id="KW-0605">Phycobilisome</keyword>
<protein>
    <submittedName>
        <fullName evidence="3">HEAT repeat domain-containing protein</fullName>
    </submittedName>
</protein>
<sequence>MRELAQGWHDEPDTLPLIKQSAQSDHNRLVRSTAISELAKGWHDRPETFELLASCAVKDPFMRNESEYAGYGTNPRETALEGIVQYFLNHPQTKELLSDRANNDLDEQVRKFAQKALDNLSE</sequence>
<evidence type="ECO:0000256" key="2">
    <source>
        <dbReference type="ARBA" id="ARBA00022738"/>
    </source>
</evidence>
<dbReference type="InterPro" id="IPR011989">
    <property type="entry name" value="ARM-like"/>
</dbReference>
<name>A0A964BW33_9CYAN</name>
<keyword evidence="1" id="KW-0042">Antenna complex</keyword>
<accession>A0A964BW33</accession>
<dbReference type="Proteomes" id="UP000729733">
    <property type="component" value="Unassembled WGS sequence"/>
</dbReference>
<gene>
    <name evidence="3" type="ORF">I4641_18370</name>
</gene>
<evidence type="ECO:0000313" key="4">
    <source>
        <dbReference type="Proteomes" id="UP000729733"/>
    </source>
</evidence>
<keyword evidence="4" id="KW-1185">Reference proteome</keyword>
<dbReference type="EMBL" id="JADWDC010000060">
    <property type="protein sequence ID" value="MCC0178936.1"/>
    <property type="molecule type" value="Genomic_DNA"/>
</dbReference>
<proteinExistence type="predicted"/>
<dbReference type="Gene3D" id="1.25.10.10">
    <property type="entry name" value="Leucine-rich Repeat Variant"/>
    <property type="match status" value="1"/>
</dbReference>